<gene>
    <name evidence="5" type="ORF">HMPREF9336_01360</name>
</gene>
<dbReference type="GO" id="GO:0009423">
    <property type="term" value="P:chorismate biosynthetic process"/>
    <property type="evidence" value="ECO:0007669"/>
    <property type="project" value="TreeGrafter"/>
</dbReference>
<dbReference type="Gene3D" id="3.40.50.720">
    <property type="entry name" value="NAD(P)-binding Rossmann-like Domain"/>
    <property type="match status" value="1"/>
</dbReference>
<dbReference type="SUPFAM" id="SSF53223">
    <property type="entry name" value="Aminoacid dehydrogenase-like, N-terminal domain"/>
    <property type="match status" value="1"/>
</dbReference>
<dbReference type="RefSeq" id="WP_021030899.1">
    <property type="nucleotide sequence ID" value="NZ_KI391954.1"/>
</dbReference>
<dbReference type="NCBIfam" id="TIGR01809">
    <property type="entry name" value="Shik-DH-AROM"/>
    <property type="match status" value="1"/>
</dbReference>
<evidence type="ECO:0000313" key="5">
    <source>
        <dbReference type="EMBL" id="EFV13783.2"/>
    </source>
</evidence>
<comment type="pathway">
    <text evidence="1">Metabolic intermediate biosynthesis; chorismate biosynthesis; chorismate from D-erythrose 4-phosphate and phosphoenolpyruvate: step 4/7.</text>
</comment>
<keyword evidence="2" id="KW-0057">Aromatic amino acid biosynthesis</keyword>
<dbReference type="GO" id="GO:0009073">
    <property type="term" value="P:aromatic amino acid family biosynthetic process"/>
    <property type="evidence" value="ECO:0007669"/>
    <property type="project" value="UniProtKB-KW"/>
</dbReference>
<dbReference type="EMBL" id="ACZI02000003">
    <property type="protein sequence ID" value="EFV13783.2"/>
    <property type="molecule type" value="Genomic_DNA"/>
</dbReference>
<dbReference type="OrthoDB" id="9776868at2"/>
<sequence length="276" mass="28905">MPRKAGVLGSPIAHSLSPVLHLAAYRALGLDDWTYERIECAEDQLPALVGGLAHQWVGLSVTAPNKLAALAFADTRTELAEAVGSANTLVRTETGWHADCTDVDGAFGALAELGAGQGDRPAVVVGSGGTSLPVVAAFARAGLREAVVVSRDEKRAYPALRLAKSLGLKPRWVDLNSPYLARIAETSAALVNTVPADAVAPWAPALAQAPAVLDVVYAPWPTTLARLAEERGARVVGGQSMLLHQAFRQVEWFTGRPAPKDAMREALEAALAGRAG</sequence>
<dbReference type="HOGENOM" id="CLU_044063_0_0_11"/>
<dbReference type="GO" id="GO:0050661">
    <property type="term" value="F:NADP binding"/>
    <property type="evidence" value="ECO:0007669"/>
    <property type="project" value="TreeGrafter"/>
</dbReference>
<dbReference type="InterPro" id="IPR036291">
    <property type="entry name" value="NAD(P)-bd_dom_sf"/>
</dbReference>
<proteinExistence type="predicted"/>
<dbReference type="GO" id="GO:0019632">
    <property type="term" value="P:shikimate metabolic process"/>
    <property type="evidence" value="ECO:0007669"/>
    <property type="project" value="TreeGrafter"/>
</dbReference>
<feature type="domain" description="Shikimate dehydrogenase substrate binding N-terminal" evidence="3">
    <location>
        <begin position="7"/>
        <end position="89"/>
    </location>
</feature>
<comment type="caution">
    <text evidence="5">The sequence shown here is derived from an EMBL/GenBank/DDBJ whole genome shotgun (WGS) entry which is preliminary data.</text>
</comment>
<dbReference type="Pfam" id="PF08501">
    <property type="entry name" value="Shikimate_dh_N"/>
    <property type="match status" value="1"/>
</dbReference>
<evidence type="ECO:0000259" key="3">
    <source>
        <dbReference type="Pfam" id="PF08501"/>
    </source>
</evidence>
<evidence type="ECO:0000259" key="4">
    <source>
        <dbReference type="Pfam" id="PF18317"/>
    </source>
</evidence>
<dbReference type="PANTHER" id="PTHR21089">
    <property type="entry name" value="SHIKIMATE DEHYDROGENASE"/>
    <property type="match status" value="1"/>
</dbReference>
<dbReference type="Proteomes" id="UP000004816">
    <property type="component" value="Unassembled WGS sequence"/>
</dbReference>
<dbReference type="SUPFAM" id="SSF51735">
    <property type="entry name" value="NAD(P)-binding Rossmann-fold domains"/>
    <property type="match status" value="1"/>
</dbReference>
<dbReference type="Gene3D" id="3.40.50.10860">
    <property type="entry name" value="Leucine Dehydrogenase, chain A, domain 1"/>
    <property type="match status" value="1"/>
</dbReference>
<evidence type="ECO:0000313" key="6">
    <source>
        <dbReference type="Proteomes" id="UP000004816"/>
    </source>
</evidence>
<dbReference type="InterPro" id="IPR010110">
    <property type="entry name" value="Shikimate_DH_AroM-type"/>
</dbReference>
<keyword evidence="6" id="KW-1185">Reference proteome</keyword>
<feature type="domain" description="SDH C-terminal" evidence="4">
    <location>
        <begin position="241"/>
        <end position="268"/>
    </location>
</feature>
<dbReference type="Pfam" id="PF18317">
    <property type="entry name" value="SDH_C"/>
    <property type="match status" value="1"/>
</dbReference>
<dbReference type="FunFam" id="3.40.50.10860:FF:000018">
    <property type="entry name" value="Shikimate 5-dehydrogenase AroE"/>
    <property type="match status" value="1"/>
</dbReference>
<dbReference type="NCBIfam" id="NF001311">
    <property type="entry name" value="PRK00258.1-3"/>
    <property type="match status" value="1"/>
</dbReference>
<dbReference type="CDD" id="cd01065">
    <property type="entry name" value="NAD_bind_Shikimate_DH"/>
    <property type="match status" value="1"/>
</dbReference>
<evidence type="ECO:0000256" key="2">
    <source>
        <dbReference type="ARBA" id="ARBA00023141"/>
    </source>
</evidence>
<keyword evidence="2" id="KW-0028">Amino-acid biosynthesis</keyword>
<dbReference type="GO" id="GO:0005829">
    <property type="term" value="C:cytosol"/>
    <property type="evidence" value="ECO:0007669"/>
    <property type="project" value="TreeGrafter"/>
</dbReference>
<dbReference type="AlphaFoldDB" id="E5XPD8"/>
<evidence type="ECO:0000256" key="1">
    <source>
        <dbReference type="ARBA" id="ARBA00004871"/>
    </source>
</evidence>
<dbReference type="InterPro" id="IPR022893">
    <property type="entry name" value="Shikimate_DH_fam"/>
</dbReference>
<name>E5XPD8_SEGRC</name>
<dbReference type="GO" id="GO:0004764">
    <property type="term" value="F:shikimate 3-dehydrogenase (NADP+) activity"/>
    <property type="evidence" value="ECO:0007669"/>
    <property type="project" value="InterPro"/>
</dbReference>
<reference evidence="5 6" key="1">
    <citation type="journal article" date="2011" name="Stand. Genomic Sci.">
        <title>High quality draft genome sequence of Segniliparus rugosus CDC 945(T)= (ATCC BAA-974(T)).</title>
        <authorList>
            <person name="Earl A.M."/>
            <person name="Desjardins C.A."/>
            <person name="Fitzgerald M.G."/>
            <person name="Arachchi H.M."/>
            <person name="Zeng Q."/>
            <person name="Mehta T."/>
            <person name="Griggs A."/>
            <person name="Birren B.W."/>
            <person name="Toney N.C."/>
            <person name="Carr J."/>
            <person name="Posey J."/>
            <person name="Butler W.R."/>
        </authorList>
    </citation>
    <scope>NUCLEOTIDE SEQUENCE [LARGE SCALE GENOMIC DNA]</scope>
    <source>
        <strain evidence="6">ATCC BAA-974 / DSM 45345 / CCUG 50838 / CIP 108380 / JCM 13579 / CDC 945</strain>
    </source>
</reference>
<organism evidence="5 6">
    <name type="scientific">Segniliparus rugosus (strain ATCC BAA-974 / DSM 45345 / CCUG 50838 / CIP 108380 / JCM 13579 / CDC 945)</name>
    <dbReference type="NCBI Taxonomy" id="679197"/>
    <lineage>
        <taxon>Bacteria</taxon>
        <taxon>Bacillati</taxon>
        <taxon>Actinomycetota</taxon>
        <taxon>Actinomycetes</taxon>
        <taxon>Mycobacteriales</taxon>
        <taxon>Segniliparaceae</taxon>
        <taxon>Segniliparus</taxon>
    </lineage>
</organism>
<dbReference type="STRING" id="679197.HMPREF9336_01360"/>
<dbReference type="InterPro" id="IPR046346">
    <property type="entry name" value="Aminoacid_DH-like_N_sf"/>
</dbReference>
<protein>
    <submittedName>
        <fullName evidence="5">Shikimate-5-dehydrogenase</fullName>
    </submittedName>
</protein>
<dbReference type="InterPro" id="IPR013708">
    <property type="entry name" value="Shikimate_DH-bd_N"/>
</dbReference>
<dbReference type="PANTHER" id="PTHR21089:SF1">
    <property type="entry name" value="BIFUNCTIONAL 3-DEHYDROQUINATE DEHYDRATASE_SHIKIMATE DEHYDROGENASE, CHLOROPLASTIC"/>
    <property type="match status" value="1"/>
</dbReference>
<dbReference type="InterPro" id="IPR041121">
    <property type="entry name" value="SDH_C"/>
</dbReference>
<accession>E5XPD8</accession>
<dbReference type="eggNOG" id="COG0169">
    <property type="taxonomic scope" value="Bacteria"/>
</dbReference>